<dbReference type="Pfam" id="PF17754">
    <property type="entry name" value="TetR_C_14"/>
    <property type="match status" value="1"/>
</dbReference>
<dbReference type="PRINTS" id="PR00455">
    <property type="entry name" value="HTHTETR"/>
</dbReference>
<dbReference type="InterPro" id="IPR050109">
    <property type="entry name" value="HTH-type_TetR-like_transc_reg"/>
</dbReference>
<evidence type="ECO:0000256" key="2">
    <source>
        <dbReference type="ARBA" id="ARBA00023125"/>
    </source>
</evidence>
<dbReference type="PROSITE" id="PS50977">
    <property type="entry name" value="HTH_TETR_2"/>
    <property type="match status" value="1"/>
</dbReference>
<keyword evidence="2 4" id="KW-0238">DNA-binding</keyword>
<keyword evidence="3" id="KW-0804">Transcription</keyword>
<name>A0ABS5AEG2_9PSEU</name>
<dbReference type="PROSITE" id="PS01081">
    <property type="entry name" value="HTH_TETR_1"/>
    <property type="match status" value="1"/>
</dbReference>
<dbReference type="Pfam" id="PF00440">
    <property type="entry name" value="TetR_N"/>
    <property type="match status" value="1"/>
</dbReference>
<dbReference type="SUPFAM" id="SSF46689">
    <property type="entry name" value="Homeodomain-like"/>
    <property type="match status" value="1"/>
</dbReference>
<evidence type="ECO:0000256" key="3">
    <source>
        <dbReference type="ARBA" id="ARBA00023163"/>
    </source>
</evidence>
<evidence type="ECO:0000256" key="1">
    <source>
        <dbReference type="ARBA" id="ARBA00023015"/>
    </source>
</evidence>
<keyword evidence="7" id="KW-1185">Reference proteome</keyword>
<comment type="caution">
    <text evidence="6">The sequence shown here is derived from an EMBL/GenBank/DDBJ whole genome shotgun (WGS) entry which is preliminary data.</text>
</comment>
<proteinExistence type="predicted"/>
<organism evidence="6 7">
    <name type="scientific">Crossiella equi</name>
    <dbReference type="NCBI Taxonomy" id="130796"/>
    <lineage>
        <taxon>Bacteria</taxon>
        <taxon>Bacillati</taxon>
        <taxon>Actinomycetota</taxon>
        <taxon>Actinomycetes</taxon>
        <taxon>Pseudonocardiales</taxon>
        <taxon>Pseudonocardiaceae</taxon>
        <taxon>Crossiella</taxon>
    </lineage>
</organism>
<evidence type="ECO:0000313" key="7">
    <source>
        <dbReference type="Proteomes" id="UP001519363"/>
    </source>
</evidence>
<dbReference type="PANTHER" id="PTHR30055">
    <property type="entry name" value="HTH-TYPE TRANSCRIPTIONAL REGULATOR RUTR"/>
    <property type="match status" value="1"/>
</dbReference>
<keyword evidence="1" id="KW-0805">Transcription regulation</keyword>
<feature type="domain" description="HTH tetR-type" evidence="5">
    <location>
        <begin position="16"/>
        <end position="76"/>
    </location>
</feature>
<evidence type="ECO:0000313" key="6">
    <source>
        <dbReference type="EMBL" id="MBP2474961.1"/>
    </source>
</evidence>
<dbReference type="InterPro" id="IPR009057">
    <property type="entry name" value="Homeodomain-like_sf"/>
</dbReference>
<evidence type="ECO:0000256" key="4">
    <source>
        <dbReference type="PROSITE-ProRule" id="PRU00335"/>
    </source>
</evidence>
<dbReference type="InterPro" id="IPR041347">
    <property type="entry name" value="MftR_C"/>
</dbReference>
<dbReference type="Gene3D" id="1.10.357.10">
    <property type="entry name" value="Tetracycline Repressor, domain 2"/>
    <property type="match status" value="1"/>
</dbReference>
<gene>
    <name evidence="6" type="ORF">JOF53_003833</name>
</gene>
<dbReference type="EMBL" id="JAGIOO010000001">
    <property type="protein sequence ID" value="MBP2474961.1"/>
    <property type="molecule type" value="Genomic_DNA"/>
</dbReference>
<dbReference type="Gene3D" id="1.10.10.60">
    <property type="entry name" value="Homeodomain-like"/>
    <property type="match status" value="1"/>
</dbReference>
<dbReference type="Proteomes" id="UP001519363">
    <property type="component" value="Unassembled WGS sequence"/>
</dbReference>
<dbReference type="InterPro" id="IPR001647">
    <property type="entry name" value="HTH_TetR"/>
</dbReference>
<dbReference type="PANTHER" id="PTHR30055:SF238">
    <property type="entry name" value="MYCOFACTOCIN BIOSYNTHESIS TRANSCRIPTIONAL REGULATOR MFTR-RELATED"/>
    <property type="match status" value="1"/>
</dbReference>
<dbReference type="InterPro" id="IPR023772">
    <property type="entry name" value="DNA-bd_HTH_TetR-type_CS"/>
</dbReference>
<sequence>MSVVNEELSLRERKKLRTRTALVDAALALFFDKGFEATTVEEIAAAVEISPRTFFRYFAGKEDVALAQFAEVDELCVTALSARPADEPPVLAVRNAYLVMFEQITAMEGSSQRFRATYQLVVDNPTLSARWGAMSATAEVRAAEQVALRQGVDAETDLRCRLLVRLVCASARLGMELACRRGYRDVGELREVVTEAIDLGTAGLAEAWSTATRRW</sequence>
<feature type="DNA-binding region" description="H-T-H motif" evidence="4">
    <location>
        <begin position="39"/>
        <end position="58"/>
    </location>
</feature>
<reference evidence="6 7" key="1">
    <citation type="submission" date="2021-03" db="EMBL/GenBank/DDBJ databases">
        <title>Sequencing the genomes of 1000 actinobacteria strains.</title>
        <authorList>
            <person name="Klenk H.-P."/>
        </authorList>
    </citation>
    <scope>NUCLEOTIDE SEQUENCE [LARGE SCALE GENOMIC DNA]</scope>
    <source>
        <strain evidence="6 7">DSM 44580</strain>
    </source>
</reference>
<dbReference type="RefSeq" id="WP_086782127.1">
    <property type="nucleotide sequence ID" value="NZ_JAGIOO010000001.1"/>
</dbReference>
<protein>
    <submittedName>
        <fullName evidence="6">AcrR family transcriptional regulator</fullName>
    </submittedName>
</protein>
<evidence type="ECO:0000259" key="5">
    <source>
        <dbReference type="PROSITE" id="PS50977"/>
    </source>
</evidence>
<accession>A0ABS5AEG2</accession>